<evidence type="ECO:0000256" key="1">
    <source>
        <dbReference type="ARBA" id="ARBA00004141"/>
    </source>
</evidence>
<keyword evidence="3 7" id="KW-1133">Transmembrane helix</keyword>
<evidence type="ECO:0000256" key="4">
    <source>
        <dbReference type="ARBA" id="ARBA00023136"/>
    </source>
</evidence>
<dbReference type="Proteomes" id="UP000078340">
    <property type="component" value="Unassembled WGS sequence"/>
</dbReference>
<evidence type="ECO:0000313" key="13">
    <source>
        <dbReference type="EMBL" id="PWI68692.1"/>
    </source>
</evidence>
<evidence type="ECO:0000256" key="3">
    <source>
        <dbReference type="ARBA" id="ARBA00022989"/>
    </source>
</evidence>
<evidence type="ECO:0000256" key="7">
    <source>
        <dbReference type="SAM" id="Phobius"/>
    </source>
</evidence>
<dbReference type="GeneID" id="28886867"/>
<keyword evidence="4 7" id="KW-0472">Membrane</keyword>
<feature type="transmembrane region" description="Helical" evidence="7">
    <location>
        <begin position="248"/>
        <end position="269"/>
    </location>
</feature>
<keyword evidence="2 7" id="KW-0812">Transmembrane</keyword>
<dbReference type="PANTHER" id="PTHR15948">
    <property type="entry name" value="G-PROTEIN COUPLED RECEPTOR 89-RELATED"/>
    <property type="match status" value="1"/>
</dbReference>
<comment type="caution">
    <text evidence="12">The sequence shown here is derived from an EMBL/GenBank/DDBJ whole genome shotgun (WGS) entry which is preliminary data.</text>
</comment>
<dbReference type="Proteomes" id="UP001287286">
    <property type="component" value="Unassembled WGS sequence"/>
</dbReference>
<dbReference type="OMA" id="FSVYCVY"/>
<reference evidence="13" key="1">
    <citation type="submission" date="2015-05" db="EMBL/GenBank/DDBJ databases">
        <authorList>
            <person name="Wang D.B."/>
            <person name="Wang M."/>
        </authorList>
    </citation>
    <scope>NUCLEOTIDE SEQUENCE</scope>
    <source>
        <strain evidence="13">36-1</strain>
    </source>
</reference>
<accession>A0A179HM84</accession>
<feature type="transmembrane region" description="Helical" evidence="7">
    <location>
        <begin position="596"/>
        <end position="615"/>
    </location>
</feature>
<dbReference type="GO" id="GO:0016020">
    <property type="term" value="C:membrane"/>
    <property type="evidence" value="ECO:0007669"/>
    <property type="project" value="UniProtKB-SubCell"/>
</dbReference>
<feature type="region of interest" description="Disordered" evidence="6">
    <location>
        <begin position="621"/>
        <end position="648"/>
    </location>
</feature>
<feature type="transmembrane region" description="Helical" evidence="7">
    <location>
        <begin position="392"/>
        <end position="413"/>
    </location>
</feature>
<dbReference type="EMBL" id="LSBI01000004">
    <property type="protein sequence ID" value="OAQ90579.1"/>
    <property type="molecule type" value="Genomic_DNA"/>
</dbReference>
<evidence type="ECO:0000259" key="9">
    <source>
        <dbReference type="Pfam" id="PF12537"/>
    </source>
</evidence>
<keyword evidence="12" id="KW-0675">Receptor</keyword>
<feature type="compositionally biased region" description="Acidic residues" evidence="6">
    <location>
        <begin position="630"/>
        <end position="640"/>
    </location>
</feature>
<evidence type="ECO:0000259" key="8">
    <source>
        <dbReference type="Pfam" id="PF12430"/>
    </source>
</evidence>
<dbReference type="RefSeq" id="XP_018179298.1">
    <property type="nucleotide sequence ID" value="XM_018321818.1"/>
</dbReference>
<dbReference type="EMBL" id="LSBH01000002">
    <property type="protein sequence ID" value="OAQ83799.1"/>
    <property type="molecule type" value="Genomic_DNA"/>
</dbReference>
<feature type="transmembrane region" description="Helical" evidence="7">
    <location>
        <begin position="93"/>
        <end position="120"/>
    </location>
</feature>
<reference evidence="10 16" key="5">
    <citation type="journal article" date="2024" name="Microbiol. Resour. Announc.">
        <title>Genome annotations for the ascomycete fungi Trichoderma harzianum, Trichoderma aggressivum, and Purpureocillium lilacinum.</title>
        <authorList>
            <person name="Beijen E.P.W."/>
            <person name="Ohm R.A."/>
        </authorList>
    </citation>
    <scope>NUCLEOTIDE SEQUENCE [LARGE SCALE GENOMIC DNA]</scope>
    <source>
        <strain evidence="10 16">CBS 150709</strain>
    </source>
</reference>
<keyword evidence="16" id="KW-1185">Reference proteome</keyword>
<feature type="domain" description="Golgi pH regulator conserved" evidence="9">
    <location>
        <begin position="240"/>
        <end position="309"/>
    </location>
</feature>
<dbReference type="Pfam" id="PF12430">
    <property type="entry name" value="ABA_GPCR"/>
    <property type="match status" value="1"/>
</dbReference>
<dbReference type="EMBL" id="LCWV01000014">
    <property type="protein sequence ID" value="PWI68692.1"/>
    <property type="molecule type" value="Genomic_DNA"/>
</dbReference>
<organism evidence="12 14">
    <name type="scientific">Purpureocillium lilacinum</name>
    <name type="common">Paecilomyces lilacinus</name>
    <dbReference type="NCBI Taxonomy" id="33203"/>
    <lineage>
        <taxon>Eukaryota</taxon>
        <taxon>Fungi</taxon>
        <taxon>Dikarya</taxon>
        <taxon>Ascomycota</taxon>
        <taxon>Pezizomycotina</taxon>
        <taxon>Sordariomycetes</taxon>
        <taxon>Hypocreomycetidae</taxon>
        <taxon>Hypocreales</taxon>
        <taxon>Ophiocordycipitaceae</taxon>
        <taxon>Purpureocillium</taxon>
    </lineage>
</organism>
<evidence type="ECO:0000313" key="10">
    <source>
        <dbReference type="EMBL" id="KAK4084714.1"/>
    </source>
</evidence>
<comment type="subcellular location">
    <subcellularLocation>
        <location evidence="1">Membrane</location>
        <topology evidence="1">Multi-pass membrane protein</topology>
    </subcellularLocation>
</comment>
<feature type="transmembrane region" description="Helical" evidence="7">
    <location>
        <begin position="479"/>
        <end position="501"/>
    </location>
</feature>
<reference evidence="10" key="4">
    <citation type="submission" date="2023-11" db="EMBL/GenBank/DDBJ databases">
        <authorList>
            <person name="Beijen E."/>
            <person name="Ohm R.A."/>
        </authorList>
    </citation>
    <scope>NUCLEOTIDE SEQUENCE</scope>
    <source>
        <strain evidence="10">CBS 150709</strain>
    </source>
</reference>
<evidence type="ECO:0000256" key="6">
    <source>
        <dbReference type="SAM" id="MobiDB-lite"/>
    </source>
</evidence>
<evidence type="ECO:0000313" key="14">
    <source>
        <dbReference type="Proteomes" id="UP000078340"/>
    </source>
</evidence>
<evidence type="ECO:0000313" key="12">
    <source>
        <dbReference type="EMBL" id="OAQ90579.1"/>
    </source>
</evidence>
<evidence type="ECO:0000313" key="11">
    <source>
        <dbReference type="EMBL" id="OAQ83799.1"/>
    </source>
</evidence>
<dbReference type="Pfam" id="PF12537">
    <property type="entry name" value="GPHR_N"/>
    <property type="match status" value="1"/>
</dbReference>
<dbReference type="InterPro" id="IPR025969">
    <property type="entry name" value="ABA_GPCR_dom"/>
</dbReference>
<dbReference type="STRING" id="33203.A0A179HM84"/>
<dbReference type="Proteomes" id="UP000078240">
    <property type="component" value="Unassembled WGS sequence"/>
</dbReference>
<evidence type="ECO:0000256" key="5">
    <source>
        <dbReference type="SAM" id="Coils"/>
    </source>
</evidence>
<reference evidence="13 15" key="2">
    <citation type="journal article" date="2016" name="Front. Microbiol.">
        <title>Genome and transcriptome sequences reveal the specific parasitism of the nematophagous Purpureocillium lilacinum 36-1.</title>
        <authorList>
            <person name="Xie J."/>
            <person name="Li S."/>
            <person name="Mo C."/>
            <person name="Xiao X."/>
            <person name="Peng D."/>
            <person name="Wang G."/>
            <person name="Xiao Y."/>
        </authorList>
    </citation>
    <scope>NUCLEOTIDE SEQUENCE [LARGE SCALE GENOMIC DNA]</scope>
    <source>
        <strain evidence="13 15">36-1</strain>
    </source>
</reference>
<dbReference type="InterPro" id="IPR015672">
    <property type="entry name" value="GPHR/GTG"/>
</dbReference>
<dbReference type="KEGG" id="plj:28886867"/>
<protein>
    <submittedName>
        <fullName evidence="12">G-protein coupled receptor</fullName>
    </submittedName>
</protein>
<feature type="transmembrane region" description="Helical" evidence="7">
    <location>
        <begin position="522"/>
        <end position="542"/>
    </location>
</feature>
<feature type="transmembrane region" description="Helical" evidence="7">
    <location>
        <begin position="140"/>
        <end position="158"/>
    </location>
</feature>
<dbReference type="PANTHER" id="PTHR15948:SF0">
    <property type="entry name" value="GOLGI PH REGULATOR A-RELATED"/>
    <property type="match status" value="1"/>
</dbReference>
<sequence>MWPFTSSCLATADACSAPSRRAVTLSTVVSLAPFACCFALVAILAARHVFPRLGAGHDAFRDGEDHVLPAHAPASLRQAHAEHGRKSWARRGAAWAFGATVGLAAALGMLILAEIATAGAGASNGGGGVHGRELAKGEAVVVPALLAMLVAVVPWMECRALVSGMGWSFQRTSKGRVPKVAWALQALLFGGWLFAFWSVGRVVPESAVRQQPVKSLARSTIGRMLGRKGDDDEVGFVEMLTRACLERVGVVGIALMALLAGFASVSAPWHTFIDTPGRRGRPVTEADVNRKQAGLDATSEMLLTKRHRLQQLERRAAETAGATSSTSTSSGGLVGKVMGGISMMRGVVSAEESEMRQLRVEIAGLEDMEANLASNVEVIKGHRAAAQRASTVLGRLTLIPAYIFSVYCVYRVLATCLTTARRASSSWWSAGSLSSSAGHNAGDYLDPASGGSSFSSSDPVSRFLGLLARHWDPQLDQLAWARAASFALSGFMLVASARSAAQTFHLLARWMPAAVLRQARAHLALATGEVAGAYVVSAGWLLRGQLPREAGGRGLEGMLGGGAASVQSAGGGGGGGAGGGQHGRQPSLRPGFVDGWFEGWFLLGAGATLLGVWVARRVRGGGSGPGGLGGEEDEWDDYGGEEMAKRSD</sequence>
<feature type="domain" description="Abscisic acid G-protein coupled receptor-like" evidence="8">
    <location>
        <begin position="387"/>
        <end position="617"/>
    </location>
</feature>
<feature type="coiled-coil region" evidence="5">
    <location>
        <begin position="348"/>
        <end position="375"/>
    </location>
</feature>
<dbReference type="InterPro" id="IPR022535">
    <property type="entry name" value="Golgi_pH-regulator_cons_dom"/>
</dbReference>
<evidence type="ECO:0000313" key="15">
    <source>
        <dbReference type="Proteomes" id="UP000245956"/>
    </source>
</evidence>
<feature type="transmembrane region" description="Helical" evidence="7">
    <location>
        <begin position="179"/>
        <end position="199"/>
    </location>
</feature>
<name>A0A179HM84_PURLI</name>
<feature type="region of interest" description="Disordered" evidence="6">
    <location>
        <begin position="566"/>
        <end position="585"/>
    </location>
</feature>
<dbReference type="Proteomes" id="UP000245956">
    <property type="component" value="Unassembled WGS sequence"/>
</dbReference>
<reference evidence="12 14" key="3">
    <citation type="submission" date="2016-02" db="EMBL/GenBank/DDBJ databases">
        <title>Biosynthesis of antibiotic leucinostatins and their inhibition on Phytophthora in bio-control Purpureocillium lilacinum.</title>
        <authorList>
            <person name="Wang G."/>
            <person name="Liu Z."/>
            <person name="Lin R."/>
            <person name="Li E."/>
            <person name="Mao Z."/>
            <person name="Ling J."/>
            <person name="Yin W."/>
            <person name="Xie B."/>
        </authorList>
    </citation>
    <scope>NUCLEOTIDE SEQUENCE [LARGE SCALE GENOMIC DNA]</scope>
    <source>
        <strain evidence="11">PLBJ-1</strain>
        <strain evidence="12">PLFJ-1</strain>
    </source>
</reference>
<gene>
    <name evidence="13" type="ORF">PCL_01781</name>
    <name evidence="10" type="ORF">Purlil1_10299</name>
    <name evidence="11" type="ORF">VFPBJ_02566</name>
    <name evidence="12" type="ORF">VFPFJ_04738</name>
</gene>
<keyword evidence="5" id="KW-0175">Coiled coil</keyword>
<feature type="compositionally biased region" description="Gly residues" evidence="6">
    <location>
        <begin position="566"/>
        <end position="582"/>
    </location>
</feature>
<dbReference type="AlphaFoldDB" id="A0A179HM84"/>
<dbReference type="EMBL" id="JAWRVI010000051">
    <property type="protein sequence ID" value="KAK4084714.1"/>
    <property type="molecule type" value="Genomic_DNA"/>
</dbReference>
<evidence type="ECO:0000313" key="16">
    <source>
        <dbReference type="Proteomes" id="UP001287286"/>
    </source>
</evidence>
<proteinExistence type="predicted"/>
<evidence type="ECO:0000256" key="2">
    <source>
        <dbReference type="ARBA" id="ARBA00022692"/>
    </source>
</evidence>
<feature type="transmembrane region" description="Helical" evidence="7">
    <location>
        <begin position="26"/>
        <end position="46"/>
    </location>
</feature>